<proteinExistence type="inferred from homology"/>
<dbReference type="EMBL" id="JBANAX010000497">
    <property type="protein sequence ID" value="KAL1206579.1"/>
    <property type="molecule type" value="Genomic_DNA"/>
</dbReference>
<organism evidence="2 3">
    <name type="scientific">Cardamine amara subsp. amara</name>
    <dbReference type="NCBI Taxonomy" id="228776"/>
    <lineage>
        <taxon>Eukaryota</taxon>
        <taxon>Viridiplantae</taxon>
        <taxon>Streptophyta</taxon>
        <taxon>Embryophyta</taxon>
        <taxon>Tracheophyta</taxon>
        <taxon>Spermatophyta</taxon>
        <taxon>Magnoliopsida</taxon>
        <taxon>eudicotyledons</taxon>
        <taxon>Gunneridae</taxon>
        <taxon>Pentapetalae</taxon>
        <taxon>rosids</taxon>
        <taxon>malvids</taxon>
        <taxon>Brassicales</taxon>
        <taxon>Brassicaceae</taxon>
        <taxon>Cardamineae</taxon>
        <taxon>Cardamine</taxon>
    </lineage>
</organism>
<comment type="similarity">
    <text evidence="1">Belongs to the plant acyltransferase family.</text>
</comment>
<name>A0ABD1AQT0_CARAN</name>
<evidence type="ECO:0000313" key="3">
    <source>
        <dbReference type="Proteomes" id="UP001558713"/>
    </source>
</evidence>
<sequence>MREDVKFEGVRDGLLVLTDWRNIGWFGSMDFGWNEPVNLRPLSQKESAAHMGMILRPSKLDASMEGGVKVIMTLPRDAMVEFKKEMDAMTKIYSGDTN</sequence>
<keyword evidence="2" id="KW-0012">Acyltransferase</keyword>
<dbReference type="AlphaFoldDB" id="A0ABD1AQT0"/>
<keyword evidence="3" id="KW-1185">Reference proteome</keyword>
<evidence type="ECO:0000313" key="2">
    <source>
        <dbReference type="EMBL" id="KAL1206579.1"/>
    </source>
</evidence>
<dbReference type="Proteomes" id="UP001558713">
    <property type="component" value="Unassembled WGS sequence"/>
</dbReference>
<gene>
    <name evidence="2" type="ORF">V5N11_027146</name>
</gene>
<dbReference type="InterPro" id="IPR050898">
    <property type="entry name" value="Plant_acyltransferase"/>
</dbReference>
<dbReference type="GO" id="GO:0016746">
    <property type="term" value="F:acyltransferase activity"/>
    <property type="evidence" value="ECO:0007669"/>
    <property type="project" value="UniProtKB-KW"/>
</dbReference>
<evidence type="ECO:0000256" key="1">
    <source>
        <dbReference type="ARBA" id="ARBA00009861"/>
    </source>
</evidence>
<accession>A0ABD1AQT0</accession>
<dbReference type="PANTHER" id="PTHR31147">
    <property type="entry name" value="ACYL TRANSFERASE 4"/>
    <property type="match status" value="1"/>
</dbReference>
<dbReference type="Gene3D" id="3.30.559.10">
    <property type="entry name" value="Chloramphenicol acetyltransferase-like domain"/>
    <property type="match status" value="1"/>
</dbReference>
<dbReference type="Pfam" id="PF02458">
    <property type="entry name" value="Transferase"/>
    <property type="match status" value="1"/>
</dbReference>
<dbReference type="PANTHER" id="PTHR31147:SF29">
    <property type="entry name" value="SPERMIDINE COUMAROYL-COA ACYLTRANSFERASE"/>
    <property type="match status" value="1"/>
</dbReference>
<reference evidence="2 3" key="1">
    <citation type="submission" date="2024-04" db="EMBL/GenBank/DDBJ databases">
        <title>Genome assembly C_amara_ONT_v2.</title>
        <authorList>
            <person name="Yant L."/>
            <person name="Moore C."/>
            <person name="Slenker M."/>
        </authorList>
    </citation>
    <scope>NUCLEOTIDE SEQUENCE [LARGE SCALE GENOMIC DNA]</scope>
    <source>
        <tissue evidence="2">Leaf</tissue>
    </source>
</reference>
<dbReference type="InterPro" id="IPR023213">
    <property type="entry name" value="CAT-like_dom_sf"/>
</dbReference>
<protein>
    <submittedName>
        <fullName evidence="2">Spermidine coumaroyl-CoA acyltransferase</fullName>
    </submittedName>
</protein>
<comment type="caution">
    <text evidence="2">The sequence shown here is derived from an EMBL/GenBank/DDBJ whole genome shotgun (WGS) entry which is preliminary data.</text>
</comment>
<keyword evidence="2" id="KW-0808">Transferase</keyword>